<feature type="domain" description="FAD/NAD(P)-binding" evidence="4">
    <location>
        <begin position="30"/>
        <end position="220"/>
    </location>
</feature>
<evidence type="ECO:0000259" key="4">
    <source>
        <dbReference type="Pfam" id="PF07992"/>
    </source>
</evidence>
<evidence type="ECO:0000313" key="5">
    <source>
        <dbReference type="EMBL" id="MDU0343649.1"/>
    </source>
</evidence>
<dbReference type="Gene3D" id="3.50.50.60">
    <property type="entry name" value="FAD/NAD(P)-binding domain"/>
    <property type="match status" value="2"/>
</dbReference>
<dbReference type="InterPro" id="IPR050097">
    <property type="entry name" value="Ferredoxin-NADP_redctase_2"/>
</dbReference>
<organism evidence="5 6">
    <name type="scientific">Bosea rubneri</name>
    <dbReference type="NCBI Taxonomy" id="3075434"/>
    <lineage>
        <taxon>Bacteria</taxon>
        <taxon>Pseudomonadati</taxon>
        <taxon>Pseudomonadota</taxon>
        <taxon>Alphaproteobacteria</taxon>
        <taxon>Hyphomicrobiales</taxon>
        <taxon>Boseaceae</taxon>
        <taxon>Bosea</taxon>
    </lineage>
</organism>
<dbReference type="SUPFAM" id="SSF51905">
    <property type="entry name" value="FAD/NAD(P)-binding domain"/>
    <property type="match status" value="1"/>
</dbReference>
<dbReference type="EMBL" id="JAWDID010000078">
    <property type="protein sequence ID" value="MDU0343649.1"/>
    <property type="molecule type" value="Genomic_DNA"/>
</dbReference>
<accession>A0ABU3SFS5</accession>
<keyword evidence="3" id="KW-0560">Oxidoreductase</keyword>
<reference evidence="5 6" key="1">
    <citation type="submission" date="2023-09" db="EMBL/GenBank/DDBJ databases">
        <title>Whole genome shotgun sequencing (WGS) of Bosea sp. ZW T0_25, isolated from stored onions (Allium cepa).</title>
        <authorList>
            <person name="Stoll D.A."/>
            <person name="Huch M."/>
        </authorList>
    </citation>
    <scope>NUCLEOTIDE SEQUENCE [LARGE SCALE GENOMIC DNA]</scope>
    <source>
        <strain evidence="5 6">ZW T0_25</strain>
    </source>
</reference>
<evidence type="ECO:0000313" key="6">
    <source>
        <dbReference type="Proteomes" id="UP001254257"/>
    </source>
</evidence>
<comment type="caution">
    <text evidence="5">The sequence shown here is derived from an EMBL/GenBank/DDBJ whole genome shotgun (WGS) entry which is preliminary data.</text>
</comment>
<dbReference type="InterPro" id="IPR036188">
    <property type="entry name" value="FAD/NAD-bd_sf"/>
</dbReference>
<proteinExistence type="predicted"/>
<dbReference type="PRINTS" id="PR00368">
    <property type="entry name" value="FADPNR"/>
</dbReference>
<dbReference type="InterPro" id="IPR023753">
    <property type="entry name" value="FAD/NAD-binding_dom"/>
</dbReference>
<dbReference type="PRINTS" id="PR00469">
    <property type="entry name" value="PNDRDTASEII"/>
</dbReference>
<name>A0ABU3SFS5_9HYPH</name>
<gene>
    <name evidence="5" type="ORF">RKE40_27500</name>
</gene>
<evidence type="ECO:0000256" key="3">
    <source>
        <dbReference type="ARBA" id="ARBA00023002"/>
    </source>
</evidence>
<dbReference type="PANTHER" id="PTHR48105">
    <property type="entry name" value="THIOREDOXIN REDUCTASE 1-RELATED-RELATED"/>
    <property type="match status" value="1"/>
</dbReference>
<evidence type="ECO:0000256" key="2">
    <source>
        <dbReference type="ARBA" id="ARBA00022630"/>
    </source>
</evidence>
<dbReference type="RefSeq" id="WP_316021356.1">
    <property type="nucleotide sequence ID" value="NZ_JAWDID010000078.1"/>
</dbReference>
<evidence type="ECO:0000256" key="1">
    <source>
        <dbReference type="ARBA" id="ARBA00018719"/>
    </source>
</evidence>
<dbReference type="Pfam" id="PF07992">
    <property type="entry name" value="Pyr_redox_2"/>
    <property type="match status" value="1"/>
</dbReference>
<keyword evidence="2" id="KW-0285">Flavoprotein</keyword>
<dbReference type="Proteomes" id="UP001254257">
    <property type="component" value="Unassembled WGS sequence"/>
</dbReference>
<keyword evidence="6" id="KW-1185">Reference proteome</keyword>
<protein>
    <recommendedName>
        <fullName evidence="1">Thioredoxin reductase</fullName>
    </recommendedName>
</protein>
<sequence length="239" mass="25648">MRLQAARYGSRILDGRIQKLDRCGAGFSARGHGNELRARAVLIATGVANRRPPIDDVLHAEALKLGRLRYCPVCDGYEITDQDVAVIGSDAHAAQECEFLRSFTDRVSLVLDGRTSLEERIAKHLASIGVRVIGGPAERFRLEANGLSLCCAPGRLCFEAVYPALGSRIHSELATGLGADVTKEGCIKVDSHQRTSVAGLYAAGDVVLGLDQISHAMGEAGVAATTIRNDLALVRQKFR</sequence>